<reference evidence="3 4" key="1">
    <citation type="submission" date="2015-04" db="EMBL/GenBank/DDBJ databases">
        <title>Taxonomic description and genome sequence of Bacillus campisalis sp. nov., a novel member of the genus Bacillus isolated from solar saltern.</title>
        <authorList>
            <person name="Mathan Kumar R."/>
            <person name="Kaur G."/>
            <person name="Kumar A."/>
            <person name="Singh N.K."/>
            <person name="Kaur N."/>
            <person name="Kumar N."/>
            <person name="Mayilraj S."/>
        </authorList>
    </citation>
    <scope>NUCLEOTIDE SEQUENCE [LARGE SCALE GENOMIC DNA]</scope>
    <source>
        <strain evidence="3 4">SA2-6</strain>
    </source>
</reference>
<evidence type="ECO:0000259" key="2">
    <source>
        <dbReference type="PROSITE" id="PS50020"/>
    </source>
</evidence>
<dbReference type="Gene3D" id="3.90.76.10">
    <property type="entry name" value="Dipeptide-binding Protein, Domain 1"/>
    <property type="match status" value="1"/>
</dbReference>
<dbReference type="PROSITE" id="PS50020">
    <property type="entry name" value="WW_DOMAIN_2"/>
    <property type="match status" value="1"/>
</dbReference>
<dbReference type="InterPro" id="IPR001202">
    <property type="entry name" value="WW_dom"/>
</dbReference>
<organism evidence="3 4">
    <name type="scientific">Mesobacillus campisalis</name>
    <dbReference type="NCBI Taxonomy" id="1408103"/>
    <lineage>
        <taxon>Bacteria</taxon>
        <taxon>Bacillati</taxon>
        <taxon>Bacillota</taxon>
        <taxon>Bacilli</taxon>
        <taxon>Bacillales</taxon>
        <taxon>Bacillaceae</taxon>
        <taxon>Mesobacillus</taxon>
    </lineage>
</organism>
<dbReference type="GO" id="GO:0042597">
    <property type="term" value="C:periplasmic space"/>
    <property type="evidence" value="ECO:0007669"/>
    <property type="project" value="UniProtKB-ARBA"/>
</dbReference>
<accession>A0A0M2T4A2</accession>
<dbReference type="CDD" id="cd08511">
    <property type="entry name" value="PBP2_NikA_DppA_OppA_like_5"/>
    <property type="match status" value="1"/>
</dbReference>
<dbReference type="PANTHER" id="PTHR30290">
    <property type="entry name" value="PERIPLASMIC BINDING COMPONENT OF ABC TRANSPORTER"/>
    <property type="match status" value="1"/>
</dbReference>
<sequence length="485" mass="54325">MGGAAESKPPVAKDELVIGLDADPPQLDPHMSSAAVDRQVFQSLFNKLIEIDENLEYIPELATDWKISEDGLTYTFDLQEGVLFHDGTSFNAEAVKFNFERMLNPELSSPRSSEVGLISEVNVLEEYKVEIKLSEPFAPFLSVLTDRAGMMVSPKAIEELGDDFANKPVGTGPYKFENRVSQSHIELTRFEDYWRGEPAIEKVTIRPFPDSTVRVTNLLSGDLDILNKIAYKDIEKLKNDPNITLLDQDSLGFQGIHLNTEVAPFDNKAVRQAINYAIDRSAIAQVVFHNGVSIGVSAFSPISWAAPDFEQPKADVEKAKQILADAGVTDVNFTLKISPNPEEEQMAQMIQAMLSEVGMTVKIEMVEFGTLLDQLDTGDFQAVRNGWSGRTDPDGNIHRFMYTDASNNYTNYSNPKVDELIDEARTTSDQAARAEMYKEASKIIWDDAPYIFLYHERDYKAMKKNVVGFKAIPDMMVRTETVSFE</sequence>
<evidence type="ECO:0000313" key="4">
    <source>
        <dbReference type="Proteomes" id="UP000034166"/>
    </source>
</evidence>
<dbReference type="GO" id="GO:1904680">
    <property type="term" value="F:peptide transmembrane transporter activity"/>
    <property type="evidence" value="ECO:0007669"/>
    <property type="project" value="TreeGrafter"/>
</dbReference>
<dbReference type="AlphaFoldDB" id="A0A0M2T4A2"/>
<dbReference type="Pfam" id="PF00496">
    <property type="entry name" value="SBP_bac_5"/>
    <property type="match status" value="1"/>
</dbReference>
<dbReference type="EMBL" id="LAYY01000001">
    <property type="protein sequence ID" value="KKK40092.1"/>
    <property type="molecule type" value="Genomic_DNA"/>
</dbReference>
<dbReference type="SUPFAM" id="SSF53850">
    <property type="entry name" value="Periplasmic binding protein-like II"/>
    <property type="match status" value="1"/>
</dbReference>
<dbReference type="InterPro" id="IPR030678">
    <property type="entry name" value="Peptide/Ni-bd"/>
</dbReference>
<dbReference type="GO" id="GO:0043190">
    <property type="term" value="C:ATP-binding cassette (ABC) transporter complex"/>
    <property type="evidence" value="ECO:0007669"/>
    <property type="project" value="InterPro"/>
</dbReference>
<dbReference type="Proteomes" id="UP000034166">
    <property type="component" value="Unassembled WGS sequence"/>
</dbReference>
<dbReference type="Gene3D" id="3.40.190.10">
    <property type="entry name" value="Periplasmic binding protein-like II"/>
    <property type="match status" value="1"/>
</dbReference>
<evidence type="ECO:0000313" key="3">
    <source>
        <dbReference type="EMBL" id="KKK40092.1"/>
    </source>
</evidence>
<gene>
    <name evidence="3" type="ORF">WQ57_01155</name>
</gene>
<dbReference type="GO" id="GO:0015833">
    <property type="term" value="P:peptide transport"/>
    <property type="evidence" value="ECO:0007669"/>
    <property type="project" value="TreeGrafter"/>
</dbReference>
<feature type="domain" description="WW" evidence="2">
    <location>
        <begin position="381"/>
        <end position="417"/>
    </location>
</feature>
<protein>
    <submittedName>
        <fullName evidence="3">ABC transporter substrate-binding protein</fullName>
    </submittedName>
</protein>
<dbReference type="Gene3D" id="3.10.105.10">
    <property type="entry name" value="Dipeptide-binding Protein, Domain 3"/>
    <property type="match status" value="1"/>
</dbReference>
<dbReference type="PIRSF" id="PIRSF002741">
    <property type="entry name" value="MppA"/>
    <property type="match status" value="1"/>
</dbReference>
<dbReference type="PATRIC" id="fig|1408103.3.peg.253"/>
<keyword evidence="1" id="KW-0732">Signal</keyword>
<evidence type="ECO:0000256" key="1">
    <source>
        <dbReference type="ARBA" id="ARBA00022729"/>
    </source>
</evidence>
<keyword evidence="4" id="KW-1185">Reference proteome</keyword>
<dbReference type="InterPro" id="IPR039424">
    <property type="entry name" value="SBP_5"/>
</dbReference>
<dbReference type="InterPro" id="IPR000914">
    <property type="entry name" value="SBP_5_dom"/>
</dbReference>
<comment type="caution">
    <text evidence="3">The sequence shown here is derived from an EMBL/GenBank/DDBJ whole genome shotgun (WGS) entry which is preliminary data.</text>
</comment>
<proteinExistence type="predicted"/>
<dbReference type="PANTHER" id="PTHR30290:SF38">
    <property type="entry name" value="D,D-DIPEPTIDE-BINDING PERIPLASMIC PROTEIN DDPA-RELATED"/>
    <property type="match status" value="1"/>
</dbReference>
<name>A0A0M2T4A2_9BACI</name>